<evidence type="ECO:0000313" key="9">
    <source>
        <dbReference type="Proteomes" id="UP000324907"/>
    </source>
</evidence>
<keyword evidence="8" id="KW-1185">Reference proteome</keyword>
<keyword evidence="1" id="KW-0547">Nucleotide-binding</keyword>
<dbReference type="InterPro" id="IPR001806">
    <property type="entry name" value="Small_GTPase"/>
</dbReference>
<accession>A0A5A8DE41</accession>
<dbReference type="AlphaFoldDB" id="A0A5A8DE41"/>
<dbReference type="Gene3D" id="3.40.50.300">
    <property type="entry name" value="P-loop containing nucleotide triphosphate hydrolases"/>
    <property type="match status" value="1"/>
</dbReference>
<dbReference type="InterPro" id="IPR005225">
    <property type="entry name" value="Small_GTP-bd"/>
</dbReference>
<comment type="caution">
    <text evidence="4">The sequence shown here is derived from an EMBL/GenBank/DDBJ whole genome shotgun (WGS) entry which is preliminary data.</text>
</comment>
<dbReference type="EMBL" id="VLTN01000006">
    <property type="protein sequence ID" value="KAA0155695.1"/>
    <property type="molecule type" value="Genomic_DNA"/>
</dbReference>
<dbReference type="NCBIfam" id="TIGR00231">
    <property type="entry name" value="small_GTP"/>
    <property type="match status" value="1"/>
</dbReference>
<gene>
    <name evidence="6" type="ORF">FNF27_03891</name>
    <name evidence="5" type="ORF">FNF28_00830</name>
    <name evidence="3" type="ORF">FNF29_01610</name>
    <name evidence="4" type="ORF">FNF31_02617</name>
</gene>
<evidence type="ECO:0000313" key="8">
    <source>
        <dbReference type="Proteomes" id="UP000323011"/>
    </source>
</evidence>
<dbReference type="SMART" id="SM00175">
    <property type="entry name" value="RAB"/>
    <property type="match status" value="1"/>
</dbReference>
<evidence type="ECO:0000313" key="5">
    <source>
        <dbReference type="EMBL" id="KAA0171339.1"/>
    </source>
</evidence>
<evidence type="ECO:0000313" key="10">
    <source>
        <dbReference type="Proteomes" id="UP000325113"/>
    </source>
</evidence>
<evidence type="ECO:0000313" key="6">
    <source>
        <dbReference type="EMBL" id="KAA0174517.1"/>
    </source>
</evidence>
<dbReference type="PROSITE" id="PS51419">
    <property type="entry name" value="RAB"/>
    <property type="match status" value="1"/>
</dbReference>
<dbReference type="Pfam" id="PF00071">
    <property type="entry name" value="Ras"/>
    <property type="match status" value="1"/>
</dbReference>
<dbReference type="FunFam" id="3.40.50.300:FF:000808">
    <property type="entry name" value="Small GTP-binding protein, putative"/>
    <property type="match status" value="1"/>
</dbReference>
<dbReference type="OMA" id="RSATTCC"/>
<reference evidence="7 8" key="1">
    <citation type="submission" date="2019-07" db="EMBL/GenBank/DDBJ databases">
        <title>Genomes of Cafeteria roenbergensis.</title>
        <authorList>
            <person name="Fischer M.G."/>
            <person name="Hackl T."/>
            <person name="Roman M."/>
        </authorList>
    </citation>
    <scope>NUCLEOTIDE SEQUENCE [LARGE SCALE GENOMIC DNA]</scope>
    <source>
        <strain evidence="3 8">BVI</strain>
        <strain evidence="4 10">Cflag</strain>
        <strain evidence="6 7">E4-10P</strain>
        <strain evidence="5 9">RCC970-E3</strain>
    </source>
</reference>
<dbReference type="GO" id="GO:0003924">
    <property type="term" value="F:GTPase activity"/>
    <property type="evidence" value="ECO:0007669"/>
    <property type="project" value="InterPro"/>
</dbReference>
<evidence type="ECO:0000313" key="4">
    <source>
        <dbReference type="EMBL" id="KAA0163763.1"/>
    </source>
</evidence>
<dbReference type="SMART" id="SM00173">
    <property type="entry name" value="RAS"/>
    <property type="match status" value="1"/>
</dbReference>
<evidence type="ECO:0000256" key="2">
    <source>
        <dbReference type="SAM" id="MobiDB-lite"/>
    </source>
</evidence>
<dbReference type="PRINTS" id="PR00449">
    <property type="entry name" value="RASTRNSFRMNG"/>
</dbReference>
<dbReference type="EMBL" id="VLTO01000021">
    <property type="protein sequence ID" value="KAA0174517.1"/>
    <property type="molecule type" value="Genomic_DNA"/>
</dbReference>
<organism evidence="4 10">
    <name type="scientific">Cafeteria roenbergensis</name>
    <name type="common">Marine flagellate</name>
    <dbReference type="NCBI Taxonomy" id="33653"/>
    <lineage>
        <taxon>Eukaryota</taxon>
        <taxon>Sar</taxon>
        <taxon>Stramenopiles</taxon>
        <taxon>Bigyra</taxon>
        <taxon>Opalozoa</taxon>
        <taxon>Bicosoecida</taxon>
        <taxon>Cafeteriaceae</taxon>
        <taxon>Cafeteria</taxon>
    </lineage>
</organism>
<dbReference type="OrthoDB" id="63533at2759"/>
<dbReference type="EMBL" id="VLTL01000007">
    <property type="protein sequence ID" value="KAA0171339.1"/>
    <property type="molecule type" value="Genomic_DNA"/>
</dbReference>
<dbReference type="Proteomes" id="UP000322899">
    <property type="component" value="Unassembled WGS sequence"/>
</dbReference>
<dbReference type="PROSITE" id="PS51421">
    <property type="entry name" value="RAS"/>
    <property type="match status" value="1"/>
</dbReference>
<dbReference type="Proteomes" id="UP000323011">
    <property type="component" value="Unassembled WGS sequence"/>
</dbReference>
<dbReference type="Proteomes" id="UP000325113">
    <property type="component" value="Unassembled WGS sequence"/>
</dbReference>
<proteinExistence type="predicted"/>
<evidence type="ECO:0000313" key="3">
    <source>
        <dbReference type="EMBL" id="KAA0155695.1"/>
    </source>
</evidence>
<evidence type="ECO:0000313" key="7">
    <source>
        <dbReference type="Proteomes" id="UP000322899"/>
    </source>
</evidence>
<evidence type="ECO:0000256" key="1">
    <source>
        <dbReference type="ARBA" id="ARBA00022741"/>
    </source>
</evidence>
<dbReference type="SMART" id="SM00174">
    <property type="entry name" value="RHO"/>
    <property type="match status" value="1"/>
</dbReference>
<feature type="region of interest" description="Disordered" evidence="2">
    <location>
        <begin position="179"/>
        <end position="203"/>
    </location>
</feature>
<dbReference type="GO" id="GO:0005525">
    <property type="term" value="F:GTP binding"/>
    <property type="evidence" value="ECO:0007669"/>
    <property type="project" value="InterPro"/>
</dbReference>
<dbReference type="SUPFAM" id="SSF52540">
    <property type="entry name" value="P-loop containing nucleoside triphosphate hydrolases"/>
    <property type="match status" value="1"/>
</dbReference>
<name>A0A5A8DE41_CAFRO</name>
<dbReference type="EMBL" id="VLTM01000020">
    <property type="protein sequence ID" value="KAA0163763.1"/>
    <property type="molecule type" value="Genomic_DNA"/>
</dbReference>
<protein>
    <submittedName>
        <fullName evidence="4">Uncharacterized protein</fullName>
    </submittedName>
</protein>
<dbReference type="Proteomes" id="UP000324907">
    <property type="component" value="Unassembled WGS sequence"/>
</dbReference>
<dbReference type="InterPro" id="IPR027417">
    <property type="entry name" value="P-loop_NTPase"/>
</dbReference>
<sequence>MEVPSEEPDTRYKVVLVGSLGTGKSSLAHTFVRGHFDPHIVSTVGSSFISTSLELSDGKAVALDVWDTSGQEVYKSLAKIYCRAANIGVVVFSLTEYSSFESAREWVTSLRATAPEGIVIGIAGNKLDIANAGKRQVSREDALAFAAEIGASYFETSALTREGVPELFTSLANKVPRSTMAPRRTTVRLDGPPGGSSSSGCSC</sequence>
<dbReference type="PANTHER" id="PTHR47978">
    <property type="match status" value="1"/>
</dbReference>